<dbReference type="RefSeq" id="WP_013633350.1">
    <property type="nucleotide sequence ID" value="NC_015177.1"/>
</dbReference>
<dbReference type="SUPFAM" id="SSF53335">
    <property type="entry name" value="S-adenosyl-L-methionine-dependent methyltransferases"/>
    <property type="match status" value="1"/>
</dbReference>
<evidence type="ECO:0000313" key="2">
    <source>
        <dbReference type="Proteomes" id="UP000000310"/>
    </source>
</evidence>
<dbReference type="eggNOG" id="COG2227">
    <property type="taxonomic scope" value="Bacteria"/>
</dbReference>
<gene>
    <name evidence="1" type="ordered locus">Pedsa_2316</name>
</gene>
<dbReference type="CDD" id="cd02440">
    <property type="entry name" value="AdoMet_MTases"/>
    <property type="match status" value="1"/>
</dbReference>
<reference evidence="2" key="2">
    <citation type="submission" date="2011-02" db="EMBL/GenBank/DDBJ databases">
        <title>The complete genome of Pedobacter saltans DSM 12145.</title>
        <authorList>
            <consortium name="US DOE Joint Genome Institute (JGI-PGF)"/>
            <person name="Lucas S."/>
            <person name="Copeland A."/>
            <person name="Lapidus A."/>
            <person name="Bruce D."/>
            <person name="Goodwin L."/>
            <person name="Pitluck S."/>
            <person name="Kyrpides N."/>
            <person name="Mavromatis K."/>
            <person name="Pagani I."/>
            <person name="Ivanova N."/>
            <person name="Ovchinnikova G."/>
            <person name="Lu M."/>
            <person name="Detter J.C."/>
            <person name="Han C."/>
            <person name="Land M."/>
            <person name="Hauser L."/>
            <person name="Markowitz V."/>
            <person name="Cheng J.-F."/>
            <person name="Hugenholtz P."/>
            <person name="Woyke T."/>
            <person name="Wu D."/>
            <person name="Tindall B."/>
            <person name="Pomrenke H.G."/>
            <person name="Brambilla E."/>
            <person name="Klenk H.-P."/>
            <person name="Eisen J.A."/>
        </authorList>
    </citation>
    <scope>NUCLEOTIDE SEQUENCE [LARGE SCALE GENOMIC DNA]</scope>
    <source>
        <strain evidence="2">ATCC 51119 / DSM 12145 / JCM 21818 / LMG 10337 / NBRC 100064 / NCIMB 13643</strain>
    </source>
</reference>
<dbReference type="STRING" id="762903.Pedsa_2316"/>
<sequence length="236" mass="27626">MIDYIHTEEIHNTKAARAFLPFLYEYLKPTSAIDIGCGLGTWLQVLKENGTSEILGVDGDHVDKSKLKIFQNEFLAHDLCVPLILNKKYDLSICLEVAEHLPEEKAEIIIDTLTNSADTILFSAALPFQGGQNHINEQPFAYWVTKFNKRGFIVKDVFRQKIWDNPEIEWWYKQNMFLIVKSNEKQDIIADYYHPERYLQIIHERSRLNRQYFNIIQGKIQALTALKILIKSLIRW</sequence>
<accession>F0SD78</accession>
<dbReference type="KEGG" id="psn:Pedsa_2316"/>
<evidence type="ECO:0000313" key="1">
    <source>
        <dbReference type="EMBL" id="ADY52864.1"/>
    </source>
</evidence>
<evidence type="ECO:0008006" key="3">
    <source>
        <dbReference type="Google" id="ProtNLM"/>
    </source>
</evidence>
<dbReference type="EMBL" id="CP002545">
    <property type="protein sequence ID" value="ADY52864.1"/>
    <property type="molecule type" value="Genomic_DNA"/>
</dbReference>
<dbReference type="HOGENOM" id="CLU_082393_0_0_10"/>
<keyword evidence="2" id="KW-1185">Reference proteome</keyword>
<dbReference type="Gene3D" id="3.40.50.150">
    <property type="entry name" value="Vaccinia Virus protein VP39"/>
    <property type="match status" value="1"/>
</dbReference>
<reference evidence="1 2" key="1">
    <citation type="journal article" date="2011" name="Stand. Genomic Sci.">
        <title>Complete genome sequence of the gliding, heparinolytic Pedobacter saltans type strain (113).</title>
        <authorList>
            <person name="Liolios K."/>
            <person name="Sikorski J."/>
            <person name="Lu M."/>
            <person name="Nolan M."/>
            <person name="Lapidus A."/>
            <person name="Lucas S."/>
            <person name="Hammon N."/>
            <person name="Deshpande S."/>
            <person name="Cheng J.F."/>
            <person name="Tapia R."/>
            <person name="Han C."/>
            <person name="Goodwin L."/>
            <person name="Pitluck S."/>
            <person name="Huntemann M."/>
            <person name="Ivanova N."/>
            <person name="Pagani I."/>
            <person name="Mavromatis K."/>
            <person name="Ovchinikova G."/>
            <person name="Pati A."/>
            <person name="Chen A."/>
            <person name="Palaniappan K."/>
            <person name="Land M."/>
            <person name="Hauser L."/>
            <person name="Brambilla E.M."/>
            <person name="Kotsyurbenko O."/>
            <person name="Rohde M."/>
            <person name="Tindall B.J."/>
            <person name="Abt B."/>
            <person name="Goker M."/>
            <person name="Detter J.C."/>
            <person name="Woyke T."/>
            <person name="Bristow J."/>
            <person name="Eisen J.A."/>
            <person name="Markowitz V."/>
            <person name="Hugenholtz P."/>
            <person name="Klenk H.P."/>
            <person name="Kyrpides N.C."/>
        </authorList>
    </citation>
    <scope>NUCLEOTIDE SEQUENCE [LARGE SCALE GENOMIC DNA]</scope>
    <source>
        <strain evidence="2">ATCC 51119 / DSM 12145 / JCM 21818 / LMG 10337 / NBRC 100064 / NCIMB 13643</strain>
    </source>
</reference>
<name>F0SD78_PSESL</name>
<organism evidence="1 2">
    <name type="scientific">Pseudopedobacter saltans (strain ATCC 51119 / DSM 12145 / JCM 21818 / CCUG 39354 / LMG 10337 / NBRC 100064 / NCIMB 13643)</name>
    <name type="common">Pedobacter saltans</name>
    <dbReference type="NCBI Taxonomy" id="762903"/>
    <lineage>
        <taxon>Bacteria</taxon>
        <taxon>Pseudomonadati</taxon>
        <taxon>Bacteroidota</taxon>
        <taxon>Sphingobacteriia</taxon>
        <taxon>Sphingobacteriales</taxon>
        <taxon>Sphingobacteriaceae</taxon>
        <taxon>Pseudopedobacter</taxon>
    </lineage>
</organism>
<protein>
    <recommendedName>
        <fullName evidence="3">Methyltransferase type 11</fullName>
    </recommendedName>
</protein>
<dbReference type="AlphaFoldDB" id="F0SD78"/>
<proteinExistence type="predicted"/>
<dbReference type="OrthoDB" id="9815644at2"/>
<dbReference type="Proteomes" id="UP000000310">
    <property type="component" value="Chromosome"/>
</dbReference>
<dbReference type="InterPro" id="IPR029063">
    <property type="entry name" value="SAM-dependent_MTases_sf"/>
</dbReference>
<dbReference type="Pfam" id="PF13489">
    <property type="entry name" value="Methyltransf_23"/>
    <property type="match status" value="1"/>
</dbReference>